<reference evidence="2" key="1">
    <citation type="journal article" date="2019" name="Int. J. Syst. Evol. Microbiol.">
        <title>The Global Catalogue of Microorganisms (GCM) 10K type strain sequencing project: providing services to taxonomists for standard genome sequencing and annotation.</title>
        <authorList>
            <consortium name="The Broad Institute Genomics Platform"/>
            <consortium name="The Broad Institute Genome Sequencing Center for Infectious Disease"/>
            <person name="Wu L."/>
            <person name="Ma J."/>
        </authorList>
    </citation>
    <scope>NUCLEOTIDE SEQUENCE [LARGE SCALE GENOMIC DNA]</scope>
    <source>
        <strain evidence="2">JCM 17066</strain>
    </source>
</reference>
<protein>
    <submittedName>
        <fullName evidence="1">Uncharacterized protein</fullName>
    </submittedName>
</protein>
<sequence>MTAPLKEVPMATNGAYISDVEISDAATIYGKYHAVMGSSVSYVGVWAGRKAVSAPIAIAPAPVTDGVFRLAGVGSGVNFGIGEYTIAYIVDIGLRYHAICGTLLLSHGKPIEVQHTRVAVVGQSSSAGETYVTISYSMPDGNTPCLNSDALCVFTGDQVVVPGAGDQVGFGVFDSDAVTGKVNVPISSPMVHGRKYIIEYAPANQVLVSAYNTFIWTL</sequence>
<organism evidence="1 2">
    <name type="scientific">Paraherbaspirillum soli</name>
    <dbReference type="NCBI Taxonomy" id="631222"/>
    <lineage>
        <taxon>Bacteria</taxon>
        <taxon>Pseudomonadati</taxon>
        <taxon>Pseudomonadota</taxon>
        <taxon>Betaproteobacteria</taxon>
        <taxon>Burkholderiales</taxon>
        <taxon>Oxalobacteraceae</taxon>
        <taxon>Paraherbaspirillum</taxon>
    </lineage>
</organism>
<comment type="caution">
    <text evidence="1">The sequence shown here is derived from an EMBL/GenBank/DDBJ whole genome shotgun (WGS) entry which is preliminary data.</text>
</comment>
<gene>
    <name evidence="1" type="ORF">ACFPM8_07185</name>
</gene>
<evidence type="ECO:0000313" key="1">
    <source>
        <dbReference type="EMBL" id="MFC5473740.1"/>
    </source>
</evidence>
<evidence type="ECO:0000313" key="2">
    <source>
        <dbReference type="Proteomes" id="UP001596045"/>
    </source>
</evidence>
<dbReference type="EMBL" id="JBHSMT010000012">
    <property type="protein sequence ID" value="MFC5473740.1"/>
    <property type="molecule type" value="Genomic_DNA"/>
</dbReference>
<dbReference type="Proteomes" id="UP001596045">
    <property type="component" value="Unassembled WGS sequence"/>
</dbReference>
<name>A0ABW0M7Z4_9BURK</name>
<accession>A0ABW0M7Z4</accession>
<dbReference type="RefSeq" id="WP_378996495.1">
    <property type="nucleotide sequence ID" value="NZ_JBHSMT010000012.1"/>
</dbReference>
<keyword evidence="2" id="KW-1185">Reference proteome</keyword>
<proteinExistence type="predicted"/>